<evidence type="ECO:0000313" key="3">
    <source>
        <dbReference type="Proteomes" id="UP001215712"/>
    </source>
</evidence>
<dbReference type="AlphaFoldDB" id="A0AAD6MSZ7"/>
<dbReference type="GO" id="GO:0001181">
    <property type="term" value="F:RNA polymerase I general transcription initiation factor activity"/>
    <property type="evidence" value="ECO:0007669"/>
    <property type="project" value="InterPro"/>
</dbReference>
<dbReference type="EMBL" id="JAQJAN010000013">
    <property type="protein sequence ID" value="KAJ5712354.1"/>
    <property type="molecule type" value="Genomic_DNA"/>
</dbReference>
<dbReference type="InterPro" id="IPR007224">
    <property type="entry name" value="TIF_Rrn11"/>
</dbReference>
<proteinExistence type="predicted"/>
<evidence type="ECO:0000313" key="2">
    <source>
        <dbReference type="EMBL" id="KAJ5712354.1"/>
    </source>
</evidence>
<dbReference type="Proteomes" id="UP001215712">
    <property type="component" value="Unassembled WGS sequence"/>
</dbReference>
<gene>
    <name evidence="2" type="ORF">N7493_008822</name>
</gene>
<feature type="region of interest" description="Disordered" evidence="1">
    <location>
        <begin position="84"/>
        <end position="106"/>
    </location>
</feature>
<comment type="caution">
    <text evidence="2">The sequence shown here is derived from an EMBL/GenBank/DDBJ whole genome shotgun (WGS) entry which is preliminary data.</text>
</comment>
<organism evidence="2 3">
    <name type="scientific">Penicillium malachiteum</name>
    <dbReference type="NCBI Taxonomy" id="1324776"/>
    <lineage>
        <taxon>Eukaryota</taxon>
        <taxon>Fungi</taxon>
        <taxon>Dikarya</taxon>
        <taxon>Ascomycota</taxon>
        <taxon>Pezizomycotina</taxon>
        <taxon>Eurotiomycetes</taxon>
        <taxon>Eurotiomycetidae</taxon>
        <taxon>Eurotiales</taxon>
        <taxon>Aspergillaceae</taxon>
        <taxon>Penicillium</taxon>
    </lineage>
</organism>
<reference evidence="2" key="2">
    <citation type="submission" date="2023-01" db="EMBL/GenBank/DDBJ databases">
        <authorList>
            <person name="Petersen C."/>
        </authorList>
    </citation>
    <scope>NUCLEOTIDE SEQUENCE</scope>
    <source>
        <strain evidence="2">IBT 17514</strain>
    </source>
</reference>
<protein>
    <submittedName>
        <fullName evidence="2">Uncharacterized protein</fullName>
    </submittedName>
</protein>
<dbReference type="GO" id="GO:0070860">
    <property type="term" value="C:RNA polymerase I core factor complex"/>
    <property type="evidence" value="ECO:0007669"/>
    <property type="project" value="TreeGrafter"/>
</dbReference>
<accession>A0AAD6MSZ7</accession>
<dbReference type="GO" id="GO:0042790">
    <property type="term" value="P:nucleolar large rRNA transcription by RNA polymerase I"/>
    <property type="evidence" value="ECO:0007669"/>
    <property type="project" value="TreeGrafter"/>
</dbReference>
<dbReference type="GO" id="GO:0001164">
    <property type="term" value="F:RNA polymerase I core promoter sequence-specific DNA binding"/>
    <property type="evidence" value="ECO:0007669"/>
    <property type="project" value="InterPro"/>
</dbReference>
<dbReference type="PANTHER" id="PTHR28244">
    <property type="entry name" value="RNA POLYMERASE I-SPECIFIC TRANSCRIPTION INITIATION FACTOR RRN11"/>
    <property type="match status" value="1"/>
</dbReference>
<sequence length="433" mass="49894">MPPPPLSASQVSLPLPPWLQVHTARITTYDNRKRKKPNEFTDTEQDAGDSTDTSYVTYEIPAYNPPLTLTPNEAHQYRIAGLEPHQPLPRGKNFPHKPPLEKQRRKKKLPVPVLKDLATLKEPIYLPQATAYHADDLHLKHLTLLTTMMHRCLLNGDFTRAGRAWGLLLREEFRWFPLDMRYTGRWGIGAEVLMRGGLEQNSTREGHTPLPFSKQGFEKAREYYERLILRHPYTKSAPRAISAWHFYPAMFGLWIYVAQEESKVARKNIAQNYEDSDRGSDEEDEEFEERQSNHKRTLMATIRGRELQQAQQIAIRMDSLLASPPYSDSAEMLEMRGMISLWIGDLLISSLEPHAMPTSHDPDEVLSQYVAASHGERARKLAAERRLVEVNKSKDFFAKANERDRGLTFNLDNFHFDDDVSGWEDDPMDEGFD</sequence>
<dbReference type="InterPro" id="IPR053029">
    <property type="entry name" value="RNA_pol_I-specific_init_factor"/>
</dbReference>
<reference evidence="2" key="1">
    <citation type="journal article" date="2023" name="IMA Fungus">
        <title>Comparative genomic study of the Penicillium genus elucidates a diverse pangenome and 15 lateral gene transfer events.</title>
        <authorList>
            <person name="Petersen C."/>
            <person name="Sorensen T."/>
            <person name="Nielsen M.R."/>
            <person name="Sondergaard T.E."/>
            <person name="Sorensen J.L."/>
            <person name="Fitzpatrick D.A."/>
            <person name="Frisvad J.C."/>
            <person name="Nielsen K.L."/>
        </authorList>
    </citation>
    <scope>NUCLEOTIDE SEQUENCE</scope>
    <source>
        <strain evidence="2">IBT 17514</strain>
    </source>
</reference>
<feature type="region of interest" description="Disordered" evidence="1">
    <location>
        <begin position="273"/>
        <end position="296"/>
    </location>
</feature>
<dbReference type="GO" id="GO:0017025">
    <property type="term" value="F:TBP-class protein binding"/>
    <property type="evidence" value="ECO:0007669"/>
    <property type="project" value="TreeGrafter"/>
</dbReference>
<dbReference type="Pfam" id="PF04090">
    <property type="entry name" value="Rrn11"/>
    <property type="match status" value="1"/>
</dbReference>
<evidence type="ECO:0000256" key="1">
    <source>
        <dbReference type="SAM" id="MobiDB-lite"/>
    </source>
</evidence>
<keyword evidence="3" id="KW-1185">Reference proteome</keyword>
<dbReference type="PANTHER" id="PTHR28244:SF1">
    <property type="entry name" value="RNA POLYMERASE I-SPECIFIC TRANSCRIPTION INITIATION FACTOR RRN11"/>
    <property type="match status" value="1"/>
</dbReference>
<feature type="region of interest" description="Disordered" evidence="1">
    <location>
        <begin position="26"/>
        <end position="52"/>
    </location>
</feature>
<name>A0AAD6MSZ7_9EURO</name>